<reference evidence="3" key="1">
    <citation type="submission" date="2016-03" db="EMBL/GenBank/DDBJ databases">
        <title>Microsymbionts genomes from the relict species Vavilovia formosa.</title>
        <authorList>
            <person name="Chirak E."/>
            <person name="Kimeklis A."/>
            <person name="Kopat V."/>
            <person name="Andronov E."/>
        </authorList>
    </citation>
    <scope>NUCLEOTIDE SEQUENCE [LARGE SCALE GENOMIC DNA]</scope>
    <source>
        <strain evidence="3">Vaf12</strain>
    </source>
</reference>
<dbReference type="EMBL" id="LVYU01000111">
    <property type="protein sequence ID" value="KZA98789.1"/>
    <property type="molecule type" value="Genomic_DNA"/>
</dbReference>
<dbReference type="InterPro" id="IPR006442">
    <property type="entry name" value="Antitoxin_Phd/YefM"/>
</dbReference>
<dbReference type="InterPro" id="IPR036165">
    <property type="entry name" value="YefM-like_sf"/>
</dbReference>
<evidence type="ECO:0000256" key="1">
    <source>
        <dbReference type="ARBA" id="ARBA00009981"/>
    </source>
</evidence>
<sequence>MVMSKTVGAAEFKAKCLNLIDQMGKDDESIVITKRGRPVAVLSPAPDPSGRRSIIGAMKGSVLRYDDPLSPAVEPEDWDAVR</sequence>
<dbReference type="SUPFAM" id="SSF143120">
    <property type="entry name" value="YefM-like"/>
    <property type="match status" value="1"/>
</dbReference>
<evidence type="ECO:0000313" key="3">
    <source>
        <dbReference type="EMBL" id="KZA98789.1"/>
    </source>
</evidence>
<dbReference type="AlphaFoldDB" id="A0A154IFN3"/>
<comment type="similarity">
    <text evidence="1 2">Belongs to the phD/YefM antitoxin family.</text>
</comment>
<accession>A0A154IFN3</accession>
<gene>
    <name evidence="3" type="ORF">A4A59_26285</name>
</gene>
<protein>
    <recommendedName>
        <fullName evidence="2">Antitoxin</fullName>
    </recommendedName>
</protein>
<evidence type="ECO:0000256" key="2">
    <source>
        <dbReference type="RuleBase" id="RU362080"/>
    </source>
</evidence>
<comment type="function">
    <text evidence="2">Antitoxin component of a type II toxin-antitoxin (TA) system.</text>
</comment>
<organism evidence="3">
    <name type="scientific">Rhizobium leguminosarum</name>
    <dbReference type="NCBI Taxonomy" id="384"/>
    <lineage>
        <taxon>Bacteria</taxon>
        <taxon>Pseudomonadati</taxon>
        <taxon>Pseudomonadota</taxon>
        <taxon>Alphaproteobacteria</taxon>
        <taxon>Hyphomicrobiales</taxon>
        <taxon>Rhizobiaceae</taxon>
        <taxon>Rhizobium/Agrobacterium group</taxon>
        <taxon>Rhizobium</taxon>
    </lineage>
</organism>
<proteinExistence type="inferred from homology"/>
<name>A0A154IFN3_RHILE</name>
<comment type="caution">
    <text evidence="3">The sequence shown here is derived from an EMBL/GenBank/DDBJ whole genome shotgun (WGS) entry which is preliminary data.</text>
</comment>
<dbReference type="Gene3D" id="3.40.1620.10">
    <property type="entry name" value="YefM-like domain"/>
    <property type="match status" value="1"/>
</dbReference>
<dbReference type="NCBIfam" id="TIGR01552">
    <property type="entry name" value="phd_fam"/>
    <property type="match status" value="1"/>
</dbReference>
<dbReference type="Pfam" id="PF02604">
    <property type="entry name" value="PhdYeFM_antitox"/>
    <property type="match status" value="1"/>
</dbReference>